<keyword evidence="3" id="KW-1185">Reference proteome</keyword>
<accession>A0A9W7YBH1</accession>
<dbReference type="PANTHER" id="PTHR12217:SF4">
    <property type="entry name" value="EUKARYOTIC TRANSLATION INITIATION FACTOR 2D"/>
    <property type="match status" value="1"/>
</dbReference>
<sequence>MFKKPFQTKTRSSLRVTGCRQLAQEARELFPSAWAPIGDESDTTLEAPMPDKLQSAKFTSYVGDRGEIIYSEAGSPLWVRTEIRGGGDATLVPTVYTQWRFPGVLPVVWTGVA</sequence>
<reference evidence="2" key="1">
    <citation type="submission" date="2022-07" db="EMBL/GenBank/DDBJ databases">
        <title>Phylogenomic reconstructions and comparative analyses of Kickxellomycotina fungi.</title>
        <authorList>
            <person name="Reynolds N.K."/>
            <person name="Stajich J.E."/>
            <person name="Barry K."/>
            <person name="Grigoriev I.V."/>
            <person name="Crous P."/>
            <person name="Smith M.E."/>
        </authorList>
    </citation>
    <scope>NUCLEOTIDE SEQUENCE</scope>
    <source>
        <strain evidence="2">BCRC 34381</strain>
    </source>
</reference>
<dbReference type="InterPro" id="IPR041366">
    <property type="entry name" value="Pre-PUA"/>
</dbReference>
<gene>
    <name evidence="2" type="ORF">LPJ61_003809</name>
</gene>
<dbReference type="PANTHER" id="PTHR12217">
    <property type="entry name" value="EUKARYOTIC TRANSLATION INITIATION FACTOR 2D"/>
    <property type="match status" value="1"/>
</dbReference>
<dbReference type="Gene3D" id="3.10.400.20">
    <property type="match status" value="1"/>
</dbReference>
<feature type="domain" description="Pre-PUA" evidence="1">
    <location>
        <begin position="2"/>
        <end position="102"/>
    </location>
</feature>
<evidence type="ECO:0000259" key="1">
    <source>
        <dbReference type="Pfam" id="PF17832"/>
    </source>
</evidence>
<dbReference type="InterPro" id="IPR039757">
    <property type="entry name" value="EIF2D"/>
</dbReference>
<dbReference type="GO" id="GO:0003743">
    <property type="term" value="F:translation initiation factor activity"/>
    <property type="evidence" value="ECO:0007669"/>
    <property type="project" value="InterPro"/>
</dbReference>
<dbReference type="EMBL" id="JANBOI010000723">
    <property type="protein sequence ID" value="KAJ1728866.1"/>
    <property type="molecule type" value="Genomic_DNA"/>
</dbReference>
<comment type="caution">
    <text evidence="2">The sequence shown here is derived from an EMBL/GenBank/DDBJ whole genome shotgun (WGS) entry which is preliminary data.</text>
</comment>
<dbReference type="OrthoDB" id="5584132at2759"/>
<dbReference type="GO" id="GO:0001731">
    <property type="term" value="P:formation of translation preinitiation complex"/>
    <property type="evidence" value="ECO:0007669"/>
    <property type="project" value="InterPro"/>
</dbReference>
<evidence type="ECO:0000313" key="2">
    <source>
        <dbReference type="EMBL" id="KAJ1728866.1"/>
    </source>
</evidence>
<dbReference type="AlphaFoldDB" id="A0A9W7YBH1"/>
<protein>
    <recommendedName>
        <fullName evidence="1">Pre-PUA domain-containing protein</fullName>
    </recommendedName>
</protein>
<evidence type="ECO:0000313" key="3">
    <source>
        <dbReference type="Proteomes" id="UP001143981"/>
    </source>
</evidence>
<proteinExistence type="predicted"/>
<dbReference type="Proteomes" id="UP001143981">
    <property type="component" value="Unassembled WGS sequence"/>
</dbReference>
<dbReference type="Pfam" id="PF17832">
    <property type="entry name" value="Pre-PUA"/>
    <property type="match status" value="1"/>
</dbReference>
<name>A0A9W7YBH1_9FUNG</name>
<organism evidence="2 3">
    <name type="scientific">Coemansia biformis</name>
    <dbReference type="NCBI Taxonomy" id="1286918"/>
    <lineage>
        <taxon>Eukaryota</taxon>
        <taxon>Fungi</taxon>
        <taxon>Fungi incertae sedis</taxon>
        <taxon>Zoopagomycota</taxon>
        <taxon>Kickxellomycotina</taxon>
        <taxon>Kickxellomycetes</taxon>
        <taxon>Kickxellales</taxon>
        <taxon>Kickxellaceae</taxon>
        <taxon>Coemansia</taxon>
    </lineage>
</organism>
<feature type="non-terminal residue" evidence="2">
    <location>
        <position position="113"/>
    </location>
</feature>